<dbReference type="InterPro" id="IPR025110">
    <property type="entry name" value="AMP-bd_C"/>
</dbReference>
<dbReference type="Pfam" id="PF00501">
    <property type="entry name" value="AMP-binding"/>
    <property type="match status" value="1"/>
</dbReference>
<dbReference type="GO" id="GO:0016405">
    <property type="term" value="F:CoA-ligase activity"/>
    <property type="evidence" value="ECO:0007669"/>
    <property type="project" value="TreeGrafter"/>
</dbReference>
<keyword evidence="17" id="KW-1185">Reference proteome</keyword>
<keyword evidence="10" id="KW-0576">Peroxisome</keyword>
<keyword evidence="11" id="KW-0455">Luminescence</keyword>
<evidence type="ECO:0000259" key="14">
    <source>
        <dbReference type="Pfam" id="PF00501"/>
    </source>
</evidence>
<dbReference type="GO" id="GO:0008218">
    <property type="term" value="P:bioluminescence"/>
    <property type="evidence" value="ECO:0007669"/>
    <property type="project" value="UniProtKB-KW"/>
</dbReference>
<dbReference type="InterPro" id="IPR020845">
    <property type="entry name" value="AMP-binding_CS"/>
</dbReference>
<dbReference type="STRING" id="520822.A0A195BLW6"/>
<evidence type="ECO:0000256" key="13">
    <source>
        <dbReference type="ARBA" id="ARBA00048497"/>
    </source>
</evidence>
<evidence type="ECO:0000259" key="15">
    <source>
        <dbReference type="Pfam" id="PF13193"/>
    </source>
</evidence>
<dbReference type="EMBL" id="KQ976439">
    <property type="protein sequence ID" value="KYM86737.1"/>
    <property type="molecule type" value="Genomic_DNA"/>
</dbReference>
<dbReference type="Gene3D" id="3.30.300.30">
    <property type="match status" value="1"/>
</dbReference>
<proteinExistence type="inferred from homology"/>
<evidence type="ECO:0000256" key="9">
    <source>
        <dbReference type="ARBA" id="ARBA00023033"/>
    </source>
</evidence>
<dbReference type="PROSITE" id="PS00455">
    <property type="entry name" value="AMP_BINDING"/>
    <property type="match status" value="1"/>
</dbReference>
<evidence type="ECO:0000256" key="8">
    <source>
        <dbReference type="ARBA" id="ARBA00023002"/>
    </source>
</evidence>
<dbReference type="Proteomes" id="UP000078540">
    <property type="component" value="Unassembled WGS sequence"/>
</dbReference>
<dbReference type="Pfam" id="PF13193">
    <property type="entry name" value="AMP-binding_C"/>
    <property type="match status" value="1"/>
</dbReference>
<dbReference type="AlphaFoldDB" id="A0A195BLW6"/>
<sequence>KDKLLTGKTWVIGGRWRWCVPRMMMRGDRVGPHGIRGCGRGAHTGCVRITHGTHASAGTAGTAGTTATGGGPVGNGINPYTGKEQTFQHILDTSRRLAVYLQREGLKANDTIAVCSENNLEFCIPVCAAFYLGAIACPLNPLYSERELKHALSISKPKYIFISTVSLNGIRKIFRELHWLPKILMLTDGRNNVSWTSMYKVISNVSSDDANALQAAPVNLDDHVTAILCSSGTTGLPKGVMLMDKNITTVIRIYMNTNTIPENRISLSLLPFFHAYSFVLMVLSILNGNCSIVFSRFEEELFLKCIEKYRIEYMPMVPSLMVFLAKHPLVDKYDLSCVKTIWSGAAPLSKEIQQAVAKRLNMNIIDVKQGYGLTETTLAVLQSPDGKGKLGSVGVVVPGTLAKIIPIGEYETDKTLGPNCKGELCFKGDLIMKGYYNDEKSTRATIDKDGWLHTGDVGYYDEDGYFYIVDRIKELIKYKGYQVPPAELEAILLTFPGIQDAAVIGISNDKTGELPMAFIVKEENSNICEKDIIQYVNERVSNPKRLRGGIRFVDSIPKTPSGKILRRVLRDKLKSKL</sequence>
<dbReference type="InterPro" id="IPR045851">
    <property type="entry name" value="AMP-bd_C_sf"/>
</dbReference>
<dbReference type="Gene3D" id="2.30.38.10">
    <property type="entry name" value="Luciferase, Domain 3"/>
    <property type="match status" value="1"/>
</dbReference>
<dbReference type="SUPFAM" id="SSF56801">
    <property type="entry name" value="Acetyl-CoA synthetase-like"/>
    <property type="match status" value="1"/>
</dbReference>
<feature type="domain" description="AMP-binding enzyme C-terminal" evidence="15">
    <location>
        <begin position="487"/>
        <end position="563"/>
    </location>
</feature>
<comment type="cofactor">
    <cofactor evidence="1">
        <name>Mg(2+)</name>
        <dbReference type="ChEBI" id="CHEBI:18420"/>
    </cofactor>
</comment>
<evidence type="ECO:0000256" key="6">
    <source>
        <dbReference type="ARBA" id="ARBA00022840"/>
    </source>
</evidence>
<evidence type="ECO:0000256" key="4">
    <source>
        <dbReference type="ARBA" id="ARBA00012532"/>
    </source>
</evidence>
<protein>
    <recommendedName>
        <fullName evidence="5">Luciferin 4-monooxygenase</fullName>
        <ecNumber evidence="4">1.13.12.7</ecNumber>
    </recommendedName>
</protein>
<evidence type="ECO:0000313" key="17">
    <source>
        <dbReference type="Proteomes" id="UP000078540"/>
    </source>
</evidence>
<comment type="catalytic activity">
    <reaction evidence="13">
        <text>firefly D-luciferin + ATP + O2 = firefly oxyluciferin + hnu + AMP + CO2 + diphosphate</text>
        <dbReference type="Rhea" id="RHEA:10732"/>
        <dbReference type="ChEBI" id="CHEBI:15379"/>
        <dbReference type="ChEBI" id="CHEBI:16526"/>
        <dbReference type="ChEBI" id="CHEBI:16792"/>
        <dbReference type="ChEBI" id="CHEBI:30212"/>
        <dbReference type="ChEBI" id="CHEBI:30616"/>
        <dbReference type="ChEBI" id="CHEBI:33019"/>
        <dbReference type="ChEBI" id="CHEBI:58038"/>
        <dbReference type="ChEBI" id="CHEBI:456215"/>
        <dbReference type="EC" id="1.13.12.7"/>
    </reaction>
</comment>
<evidence type="ECO:0000256" key="5">
    <source>
        <dbReference type="ARBA" id="ARBA00019043"/>
    </source>
</evidence>
<evidence type="ECO:0000256" key="12">
    <source>
        <dbReference type="ARBA" id="ARBA00023262"/>
    </source>
</evidence>
<feature type="non-terminal residue" evidence="16">
    <location>
        <position position="1"/>
    </location>
</feature>
<keyword evidence="12" id="KW-0599">Photoprotein</keyword>
<organism evidence="16 17">
    <name type="scientific">Atta colombica</name>
    <dbReference type="NCBI Taxonomy" id="520822"/>
    <lineage>
        <taxon>Eukaryota</taxon>
        <taxon>Metazoa</taxon>
        <taxon>Ecdysozoa</taxon>
        <taxon>Arthropoda</taxon>
        <taxon>Hexapoda</taxon>
        <taxon>Insecta</taxon>
        <taxon>Pterygota</taxon>
        <taxon>Neoptera</taxon>
        <taxon>Endopterygota</taxon>
        <taxon>Hymenoptera</taxon>
        <taxon>Apocrita</taxon>
        <taxon>Aculeata</taxon>
        <taxon>Formicoidea</taxon>
        <taxon>Formicidae</taxon>
        <taxon>Myrmicinae</taxon>
        <taxon>Atta</taxon>
    </lineage>
</organism>
<dbReference type="EC" id="1.13.12.7" evidence="4"/>
<keyword evidence="6" id="KW-0547">Nucleotide-binding</keyword>
<name>A0A195BLW6_9HYME</name>
<evidence type="ECO:0000313" key="16">
    <source>
        <dbReference type="EMBL" id="KYM86737.1"/>
    </source>
</evidence>
<evidence type="ECO:0000256" key="3">
    <source>
        <dbReference type="ARBA" id="ARBA00006432"/>
    </source>
</evidence>
<accession>A0A195BLW6</accession>
<keyword evidence="6" id="KW-0067">ATP-binding</keyword>
<keyword evidence="8" id="KW-0560">Oxidoreductase</keyword>
<dbReference type="FunFam" id="3.30.300.30:FF:000007">
    <property type="entry name" value="4-coumarate--CoA ligase 2"/>
    <property type="match status" value="1"/>
</dbReference>
<dbReference type="Gene3D" id="3.40.50.980">
    <property type="match status" value="2"/>
</dbReference>
<evidence type="ECO:0000256" key="1">
    <source>
        <dbReference type="ARBA" id="ARBA00001946"/>
    </source>
</evidence>
<dbReference type="GO" id="GO:0004497">
    <property type="term" value="F:monooxygenase activity"/>
    <property type="evidence" value="ECO:0007669"/>
    <property type="project" value="UniProtKB-KW"/>
</dbReference>
<evidence type="ECO:0000256" key="2">
    <source>
        <dbReference type="ARBA" id="ARBA00004275"/>
    </source>
</evidence>
<evidence type="ECO:0000256" key="11">
    <source>
        <dbReference type="ARBA" id="ARBA00023223"/>
    </source>
</evidence>
<dbReference type="PANTHER" id="PTHR24096:SF423">
    <property type="entry name" value="GM05240P"/>
    <property type="match status" value="1"/>
</dbReference>
<evidence type="ECO:0000256" key="7">
    <source>
        <dbReference type="ARBA" id="ARBA00022842"/>
    </source>
</evidence>
<feature type="domain" description="AMP-dependent synthetase/ligase" evidence="14">
    <location>
        <begin position="81"/>
        <end position="436"/>
    </location>
</feature>
<keyword evidence="9 16" id="KW-0503">Monooxygenase</keyword>
<dbReference type="PANTHER" id="PTHR24096">
    <property type="entry name" value="LONG-CHAIN-FATTY-ACID--COA LIGASE"/>
    <property type="match status" value="1"/>
</dbReference>
<keyword evidence="7" id="KW-0460">Magnesium</keyword>
<comment type="similarity">
    <text evidence="3">Belongs to the ATP-dependent AMP-binding enzyme family.</text>
</comment>
<dbReference type="InterPro" id="IPR000873">
    <property type="entry name" value="AMP-dep_synth/lig_dom"/>
</dbReference>
<evidence type="ECO:0000256" key="10">
    <source>
        <dbReference type="ARBA" id="ARBA00023140"/>
    </source>
</evidence>
<gene>
    <name evidence="16" type="ORF">ALC53_03887</name>
</gene>
<dbReference type="GO" id="GO:0005524">
    <property type="term" value="F:ATP binding"/>
    <property type="evidence" value="ECO:0007669"/>
    <property type="project" value="UniProtKB-KW"/>
</dbReference>
<reference evidence="16 17" key="1">
    <citation type="submission" date="2015-09" db="EMBL/GenBank/DDBJ databases">
        <title>Atta colombica WGS genome.</title>
        <authorList>
            <person name="Nygaard S."/>
            <person name="Hu H."/>
            <person name="Boomsma J."/>
            <person name="Zhang G."/>
        </authorList>
    </citation>
    <scope>NUCLEOTIDE SEQUENCE [LARGE SCALE GENOMIC DNA]</scope>
    <source>
        <strain evidence="16">Treedump-2</strain>
        <tissue evidence="16">Whole body</tissue>
    </source>
</reference>
<dbReference type="GO" id="GO:0005777">
    <property type="term" value="C:peroxisome"/>
    <property type="evidence" value="ECO:0007669"/>
    <property type="project" value="UniProtKB-SubCell"/>
</dbReference>
<comment type="subcellular location">
    <subcellularLocation>
        <location evidence="2">Peroxisome</location>
    </subcellularLocation>
</comment>